<protein>
    <recommendedName>
        <fullName evidence="3">DNA polymerase III subunit alpha</fullName>
        <ecNumber evidence="2">2.7.7.7</ecNumber>
    </recommendedName>
</protein>
<accession>A0A2M6WW14</accession>
<dbReference type="PANTHER" id="PTHR32294">
    <property type="entry name" value="DNA POLYMERASE III SUBUNIT ALPHA"/>
    <property type="match status" value="1"/>
</dbReference>
<dbReference type="Pfam" id="PF07733">
    <property type="entry name" value="DNA_pol3_alpha"/>
    <property type="match status" value="1"/>
</dbReference>
<dbReference type="Pfam" id="PF01336">
    <property type="entry name" value="tRNA_anti-codon"/>
    <property type="match status" value="1"/>
</dbReference>
<dbReference type="PANTHER" id="PTHR32294:SF0">
    <property type="entry name" value="DNA POLYMERASE III SUBUNIT ALPHA"/>
    <property type="match status" value="1"/>
</dbReference>
<comment type="catalytic activity">
    <reaction evidence="8">
        <text>DNA(n) + a 2'-deoxyribonucleoside 5'-triphosphate = DNA(n+1) + diphosphate</text>
        <dbReference type="Rhea" id="RHEA:22508"/>
        <dbReference type="Rhea" id="RHEA-COMP:17339"/>
        <dbReference type="Rhea" id="RHEA-COMP:17340"/>
        <dbReference type="ChEBI" id="CHEBI:33019"/>
        <dbReference type="ChEBI" id="CHEBI:61560"/>
        <dbReference type="ChEBI" id="CHEBI:173112"/>
        <dbReference type="EC" id="2.7.7.7"/>
    </reaction>
</comment>
<dbReference type="Pfam" id="PF02811">
    <property type="entry name" value="PHP"/>
    <property type="match status" value="1"/>
</dbReference>
<dbReference type="Proteomes" id="UP000230481">
    <property type="component" value="Unassembled WGS sequence"/>
</dbReference>
<reference evidence="11" key="1">
    <citation type="submission" date="2017-09" db="EMBL/GenBank/DDBJ databases">
        <title>Depth-based differentiation of microbial function through sediment-hosted aquifers and enrichment of novel symbionts in the deep terrestrial subsurface.</title>
        <authorList>
            <person name="Probst A.J."/>
            <person name="Ladd B."/>
            <person name="Jarett J.K."/>
            <person name="Geller-Mcgrath D.E."/>
            <person name="Sieber C.M.K."/>
            <person name="Emerson J.B."/>
            <person name="Anantharaman K."/>
            <person name="Thomas B.C."/>
            <person name="Malmstrom R."/>
            <person name="Stieglmeier M."/>
            <person name="Klingl A."/>
            <person name="Woyke T."/>
            <person name="Ryan C.M."/>
            <person name="Banfield J.F."/>
        </authorList>
    </citation>
    <scope>NUCLEOTIDE SEQUENCE [LARGE SCALE GENOMIC DNA]</scope>
</reference>
<dbReference type="GO" id="GO:0003887">
    <property type="term" value="F:DNA-directed DNA polymerase activity"/>
    <property type="evidence" value="ECO:0007669"/>
    <property type="project" value="UniProtKB-KW"/>
</dbReference>
<proteinExistence type="predicted"/>
<dbReference type="EC" id="2.7.7.7" evidence="2"/>
<dbReference type="InterPro" id="IPR041931">
    <property type="entry name" value="DNA_pol3_alpha_thumb_dom"/>
</dbReference>
<keyword evidence="5" id="KW-0548">Nucleotidyltransferase</keyword>
<comment type="subcellular location">
    <subcellularLocation>
        <location evidence="1">Cytoplasm</location>
    </subcellularLocation>
</comment>
<evidence type="ECO:0000256" key="8">
    <source>
        <dbReference type="ARBA" id="ARBA00049244"/>
    </source>
</evidence>
<dbReference type="InterPro" id="IPR004013">
    <property type="entry name" value="PHP_dom"/>
</dbReference>
<feature type="domain" description="Polymerase/histidinol phosphatase N-terminal" evidence="9">
    <location>
        <begin position="11"/>
        <end position="78"/>
    </location>
</feature>
<gene>
    <name evidence="10" type="ORF">COT82_00005</name>
</gene>
<dbReference type="GO" id="GO:0003676">
    <property type="term" value="F:nucleic acid binding"/>
    <property type="evidence" value="ECO:0007669"/>
    <property type="project" value="InterPro"/>
</dbReference>
<evidence type="ECO:0000256" key="5">
    <source>
        <dbReference type="ARBA" id="ARBA00022695"/>
    </source>
</evidence>
<evidence type="ECO:0000256" key="6">
    <source>
        <dbReference type="ARBA" id="ARBA00022705"/>
    </source>
</evidence>
<dbReference type="NCBIfam" id="NF004226">
    <property type="entry name" value="PRK05673.1"/>
    <property type="match status" value="1"/>
</dbReference>
<dbReference type="GO" id="GO:0008408">
    <property type="term" value="F:3'-5' exonuclease activity"/>
    <property type="evidence" value="ECO:0007669"/>
    <property type="project" value="InterPro"/>
</dbReference>
<dbReference type="Gene3D" id="3.20.20.140">
    <property type="entry name" value="Metal-dependent hydrolases"/>
    <property type="match status" value="1"/>
</dbReference>
<evidence type="ECO:0000313" key="10">
    <source>
        <dbReference type="EMBL" id="PIT96999.1"/>
    </source>
</evidence>
<comment type="caution">
    <text evidence="10">The sequence shown here is derived from an EMBL/GenBank/DDBJ whole genome shotgun (WGS) entry which is preliminary data.</text>
</comment>
<dbReference type="InterPro" id="IPR040982">
    <property type="entry name" value="DNA_pol3_finger"/>
</dbReference>
<dbReference type="NCBIfam" id="TIGR00594">
    <property type="entry name" value="polc"/>
    <property type="match status" value="1"/>
</dbReference>
<dbReference type="InterPro" id="IPR003141">
    <property type="entry name" value="Pol/His_phosphatase_N"/>
</dbReference>
<evidence type="ECO:0000256" key="2">
    <source>
        <dbReference type="ARBA" id="ARBA00012417"/>
    </source>
</evidence>
<organism evidence="10 11">
    <name type="scientific">Candidatus Campbellbacteria bacterium CG10_big_fil_rev_8_21_14_0_10_35_52</name>
    <dbReference type="NCBI Taxonomy" id="1974527"/>
    <lineage>
        <taxon>Bacteria</taxon>
        <taxon>Candidatus Campbelliibacteriota</taxon>
    </lineage>
</organism>
<dbReference type="InterPro" id="IPR004365">
    <property type="entry name" value="NA-bd_OB_tRNA"/>
</dbReference>
<dbReference type="SMART" id="SM00481">
    <property type="entry name" value="POLIIIAc"/>
    <property type="match status" value="1"/>
</dbReference>
<dbReference type="Pfam" id="PF14579">
    <property type="entry name" value="HHH_6"/>
    <property type="match status" value="1"/>
</dbReference>
<dbReference type="InterPro" id="IPR016195">
    <property type="entry name" value="Pol/histidinol_Pase-like"/>
</dbReference>
<dbReference type="EMBL" id="PFAA01000001">
    <property type="protein sequence ID" value="PIT96999.1"/>
    <property type="molecule type" value="Genomic_DNA"/>
</dbReference>
<feature type="non-terminal residue" evidence="10">
    <location>
        <position position="1064"/>
    </location>
</feature>
<dbReference type="InterPro" id="IPR011708">
    <property type="entry name" value="DNA_pol3_alpha_NTPase_dom"/>
</dbReference>
<evidence type="ECO:0000259" key="9">
    <source>
        <dbReference type="SMART" id="SM00481"/>
    </source>
</evidence>
<evidence type="ECO:0000313" key="11">
    <source>
        <dbReference type="Proteomes" id="UP000230481"/>
    </source>
</evidence>
<dbReference type="GO" id="GO:0005737">
    <property type="term" value="C:cytoplasm"/>
    <property type="evidence" value="ECO:0007669"/>
    <property type="project" value="UniProtKB-SubCell"/>
</dbReference>
<keyword evidence="6" id="KW-0235">DNA replication</keyword>
<dbReference type="Pfam" id="PF17657">
    <property type="entry name" value="DNA_pol3_finger"/>
    <property type="match status" value="1"/>
</dbReference>
<dbReference type="SUPFAM" id="SSF89550">
    <property type="entry name" value="PHP domain-like"/>
    <property type="match status" value="1"/>
</dbReference>
<name>A0A2M6WW14_9BACT</name>
<evidence type="ECO:0000256" key="1">
    <source>
        <dbReference type="ARBA" id="ARBA00004496"/>
    </source>
</evidence>
<dbReference type="Gene3D" id="1.10.10.1600">
    <property type="entry name" value="Bacterial DNA polymerase III alpha subunit, thumb domain"/>
    <property type="match status" value="1"/>
</dbReference>
<sequence>MSQKSEPAKFIHLHTHSHYSLLTALPKIKDLINTAVKSNMPTLALTDNGNMYGALEFYKECKKAGIKPIIGVDLFVAARTRFDKEAHIDNKSSRLVLLAKNLYGYKNLLKLVTYSHLEGFYYKPRIDKELLEKYSNGLIAILPSFSGETAIALKNKDEKKAIEISEWYKKTFGNENIYLEITHHPEIDGHKKLQEQIKKLSANADIPLVAAHDVYYIKPEDKKTRDVLLKIQTGPDFREQGGLNGNNEDFSFINQEIAIKYFKDMPDAVSNTIKIASKCNLELELNKWVFPNFKVESGKTYDEKLRELVYEGIKKRKIKKNEEIKGRIEYELKIIKDKGYAPYFLVVGDLLDFAHKNNILTTIRGSVSGSMVTYLAGITNVNPIEYKLPFERFLNPERPSAPDIDMDFADNKRDEVIQYAKDKYGSSKVAQIGTFGTMAARGSIRDIARALGHPYNTGDRIARIIPIGSQGFPMTIDRALEITPELKELYKKEEAVKEIIDMAKKIEGNARHISVHAAGVVISPTDLTDFVPLQFDPKGGKIITQYDMHSIENAGLLKFDFLGIKNLAILADAVKRAKKSHNTDIDIENIPLDDKKTYKMLARGETMGLFQLNGAGMTRYLKDLKPSEIHDINAMVSLYRPGPMESIPSYIERKHNPKLITYIDPRMKDILSQSYGVITYQDDVLLIAIKLGGYSWLEADKLRKAMGKKIPKEMAAQKEKLIQGFIDNGSSKEKALKIWSLIEPFAAYGFNKAHAASYGKVAYQTAYMKANFPIEYMAAVLTADSGDIDKISESIAELKRMKIPVMPPDVNESFGDFTVIYDKDEHKIRFGLHSIKNFGESIGDFIINEREINGKFSSISDFIKRIQNKNLNKKSLEALIKSGALDEFGERGKMLFNIEYLLKYNKEHFEIAQNQDSLFAEFSENGGFSKLNLKETEPASQTDKLFWEKELLGLYISGHPLDKFKEKIKDKYKTIKEIKTIMSSGMITAAAGIVEECKTILTKKGDIMAFARIADFSDNIEIVLFPETFTKFKTLVEIEKCIAIKGKISARNGEISIIAEKVKE</sequence>
<dbReference type="AlphaFoldDB" id="A0A2M6WW14"/>
<evidence type="ECO:0000256" key="7">
    <source>
        <dbReference type="ARBA" id="ARBA00022932"/>
    </source>
</evidence>
<evidence type="ECO:0000256" key="4">
    <source>
        <dbReference type="ARBA" id="ARBA00022679"/>
    </source>
</evidence>
<dbReference type="GO" id="GO:0006260">
    <property type="term" value="P:DNA replication"/>
    <property type="evidence" value="ECO:0007669"/>
    <property type="project" value="UniProtKB-KW"/>
</dbReference>
<dbReference type="CDD" id="cd04485">
    <property type="entry name" value="DnaE_OBF"/>
    <property type="match status" value="1"/>
</dbReference>
<dbReference type="Gene3D" id="1.10.150.870">
    <property type="match status" value="1"/>
</dbReference>
<evidence type="ECO:0000256" key="3">
    <source>
        <dbReference type="ARBA" id="ARBA00019114"/>
    </source>
</evidence>
<keyword evidence="4" id="KW-0808">Transferase</keyword>
<dbReference type="InterPro" id="IPR029460">
    <property type="entry name" value="DNAPol_HHH"/>
</dbReference>
<dbReference type="InterPro" id="IPR004805">
    <property type="entry name" value="DnaE2/DnaE/PolC"/>
</dbReference>
<keyword evidence="7" id="KW-0239">DNA-directed DNA polymerase</keyword>